<dbReference type="RefSeq" id="WP_147026892.1">
    <property type="nucleotide sequence ID" value="NZ_BJZU01000066.1"/>
</dbReference>
<evidence type="ECO:0000313" key="3">
    <source>
        <dbReference type="Proteomes" id="UP000321960"/>
    </source>
</evidence>
<dbReference type="Proteomes" id="UP000321960">
    <property type="component" value="Unassembled WGS sequence"/>
</dbReference>
<reference evidence="2" key="4">
    <citation type="submission" date="2023-01" db="EMBL/GenBank/DDBJ databases">
        <title>Draft genome sequence of Methylobacterium oxalidis strain NBRC 107715.</title>
        <authorList>
            <person name="Sun Q."/>
            <person name="Mori K."/>
        </authorList>
    </citation>
    <scope>NUCLEOTIDE SEQUENCE</scope>
    <source>
        <strain evidence="2">NBRC 107715</strain>
    </source>
</reference>
<evidence type="ECO:0000313" key="4">
    <source>
        <dbReference type="Proteomes" id="UP001156856"/>
    </source>
</evidence>
<evidence type="ECO:0000313" key="1">
    <source>
        <dbReference type="EMBL" id="GEP05314.1"/>
    </source>
</evidence>
<gene>
    <name evidence="2" type="ORF">GCM10007888_19280</name>
    <name evidence="1" type="ORF">MOX02_33520</name>
</gene>
<accession>A0A512J5Q6</accession>
<dbReference type="Proteomes" id="UP001156856">
    <property type="component" value="Unassembled WGS sequence"/>
</dbReference>
<protein>
    <submittedName>
        <fullName evidence="1">Uncharacterized protein</fullName>
    </submittedName>
</protein>
<reference evidence="2" key="1">
    <citation type="journal article" date="2014" name="Int. J. Syst. Evol. Microbiol.">
        <title>Complete genome of a new Firmicutes species belonging to the dominant human colonic microbiota ('Ruminococcus bicirculans') reveals two chromosomes and a selective capacity to utilize plant glucans.</title>
        <authorList>
            <consortium name="NISC Comparative Sequencing Program"/>
            <person name="Wegmann U."/>
            <person name="Louis P."/>
            <person name="Goesmann A."/>
            <person name="Henrissat B."/>
            <person name="Duncan S.H."/>
            <person name="Flint H.J."/>
        </authorList>
    </citation>
    <scope>NUCLEOTIDE SEQUENCE</scope>
    <source>
        <strain evidence="2">NBRC 107715</strain>
    </source>
</reference>
<evidence type="ECO:0000313" key="2">
    <source>
        <dbReference type="EMBL" id="GLS63547.1"/>
    </source>
</evidence>
<reference evidence="4" key="2">
    <citation type="journal article" date="2019" name="Int. J. Syst. Evol. Microbiol.">
        <title>The Global Catalogue of Microorganisms (GCM) 10K type strain sequencing project: providing services to taxonomists for standard genome sequencing and annotation.</title>
        <authorList>
            <consortium name="The Broad Institute Genomics Platform"/>
            <consortium name="The Broad Institute Genome Sequencing Center for Infectious Disease"/>
            <person name="Wu L."/>
            <person name="Ma J."/>
        </authorList>
    </citation>
    <scope>NUCLEOTIDE SEQUENCE [LARGE SCALE GENOMIC DNA]</scope>
    <source>
        <strain evidence="4">NBRC 107715</strain>
    </source>
</reference>
<dbReference type="OrthoDB" id="8007680at2"/>
<comment type="caution">
    <text evidence="1">The sequence shown here is derived from an EMBL/GenBank/DDBJ whole genome shotgun (WGS) entry which is preliminary data.</text>
</comment>
<dbReference type="EMBL" id="BSPK01000024">
    <property type="protein sequence ID" value="GLS63547.1"/>
    <property type="molecule type" value="Genomic_DNA"/>
</dbReference>
<dbReference type="AlphaFoldDB" id="A0A512J5Q6"/>
<name>A0A512J5Q6_9HYPH</name>
<organism evidence="1 3">
    <name type="scientific">Methylobacterium oxalidis</name>
    <dbReference type="NCBI Taxonomy" id="944322"/>
    <lineage>
        <taxon>Bacteria</taxon>
        <taxon>Pseudomonadati</taxon>
        <taxon>Pseudomonadota</taxon>
        <taxon>Alphaproteobacteria</taxon>
        <taxon>Hyphomicrobiales</taxon>
        <taxon>Methylobacteriaceae</taxon>
        <taxon>Methylobacterium</taxon>
    </lineage>
</organism>
<sequence>MRQNDEGTYSLYSGDEEIIRGLTEDDVVSFYMEYTDQPTEPSRAGDAAVVSNAEAKPSRASATFAPTCSRDRRPVRRGRQLALLPHADFVKRAMERDPNIRPMTMALLLNQYGVRVHSLNPVRSIMEYCER</sequence>
<reference evidence="1 3" key="3">
    <citation type="submission" date="2019-07" db="EMBL/GenBank/DDBJ databases">
        <title>Whole genome shotgun sequence of Methylobacterium oxalidis NBRC 107715.</title>
        <authorList>
            <person name="Hosoyama A."/>
            <person name="Uohara A."/>
            <person name="Ohji S."/>
            <person name="Ichikawa N."/>
        </authorList>
    </citation>
    <scope>NUCLEOTIDE SEQUENCE [LARGE SCALE GENOMIC DNA]</scope>
    <source>
        <strain evidence="1 3">NBRC 107715</strain>
    </source>
</reference>
<keyword evidence="4" id="KW-1185">Reference proteome</keyword>
<proteinExistence type="predicted"/>
<dbReference type="EMBL" id="BJZU01000066">
    <property type="protein sequence ID" value="GEP05314.1"/>
    <property type="molecule type" value="Genomic_DNA"/>
</dbReference>